<reference evidence="1 2" key="1">
    <citation type="submission" date="2013-11" db="EMBL/GenBank/DDBJ databases">
        <title>Opisthorchis viverrini - life in the bile duct.</title>
        <authorList>
            <person name="Young N.D."/>
            <person name="Nagarajan N."/>
            <person name="Lin S.J."/>
            <person name="Korhonen P.K."/>
            <person name="Jex A.R."/>
            <person name="Hall R.S."/>
            <person name="Safavi-Hemami H."/>
            <person name="Kaewkong W."/>
            <person name="Bertrand D."/>
            <person name="Gao S."/>
            <person name="Seet Q."/>
            <person name="Wongkham S."/>
            <person name="Teh B.T."/>
            <person name="Wongkham C."/>
            <person name="Intapan P.M."/>
            <person name="Maleewong W."/>
            <person name="Yang X."/>
            <person name="Hu M."/>
            <person name="Wang Z."/>
            <person name="Hofmann A."/>
            <person name="Sternberg P.W."/>
            <person name="Tan P."/>
            <person name="Wang J."/>
            <person name="Gasser R.B."/>
        </authorList>
    </citation>
    <scope>NUCLEOTIDE SEQUENCE [LARGE SCALE GENOMIC DNA]</scope>
</reference>
<name>A0A075A6C4_OPIVI</name>
<sequence length="110" mass="12208">MVVILYVSELSDEPPSKVSQVDHSILHLYKFASPYVPLGFEVAVDGQWYTTMSSHFRAYAADGMVRKSGEYPVIQLIPIAFICDLEGANDIVVVVIGVTKIQQLLHLAEQ</sequence>
<evidence type="ECO:0000313" key="1">
    <source>
        <dbReference type="EMBL" id="KER22999.1"/>
    </source>
</evidence>
<gene>
    <name evidence="1" type="ORF">T265_09038</name>
</gene>
<protein>
    <submittedName>
        <fullName evidence="1">Uncharacterized protein</fullName>
    </submittedName>
</protein>
<dbReference type="AlphaFoldDB" id="A0A075A6C4"/>
<evidence type="ECO:0000313" key="2">
    <source>
        <dbReference type="Proteomes" id="UP000054324"/>
    </source>
</evidence>
<organism evidence="1 2">
    <name type="scientific">Opisthorchis viverrini</name>
    <name type="common">Southeast Asian liver fluke</name>
    <dbReference type="NCBI Taxonomy" id="6198"/>
    <lineage>
        <taxon>Eukaryota</taxon>
        <taxon>Metazoa</taxon>
        <taxon>Spiralia</taxon>
        <taxon>Lophotrochozoa</taxon>
        <taxon>Platyhelminthes</taxon>
        <taxon>Trematoda</taxon>
        <taxon>Digenea</taxon>
        <taxon>Opisthorchiida</taxon>
        <taxon>Opisthorchiata</taxon>
        <taxon>Opisthorchiidae</taxon>
        <taxon>Opisthorchis</taxon>
    </lineage>
</organism>
<accession>A0A075A6C4</accession>
<dbReference type="GeneID" id="20323217"/>
<proteinExistence type="predicted"/>
<dbReference type="Proteomes" id="UP000054324">
    <property type="component" value="Unassembled WGS sequence"/>
</dbReference>
<dbReference type="CTD" id="20323217"/>
<keyword evidence="2" id="KW-1185">Reference proteome</keyword>
<dbReference type="KEGG" id="ovi:T265_09038"/>
<dbReference type="RefSeq" id="XP_009173266.1">
    <property type="nucleotide sequence ID" value="XM_009175002.1"/>
</dbReference>
<dbReference type="EMBL" id="KL596870">
    <property type="protein sequence ID" value="KER22999.1"/>
    <property type="molecule type" value="Genomic_DNA"/>
</dbReference>